<dbReference type="InterPro" id="IPR003338">
    <property type="entry name" value="CDC4_N-term_subdom"/>
</dbReference>
<dbReference type="SUPFAM" id="SSF52540">
    <property type="entry name" value="P-loop containing nucleoside triphosphate hydrolases"/>
    <property type="match status" value="1"/>
</dbReference>
<comment type="cofactor">
    <cofactor evidence="6">
        <name>Mg(2+)</name>
        <dbReference type="ChEBI" id="CHEBI:18420"/>
    </cofactor>
    <text evidence="6">Binds 1 Mg(2+) ion per subunit.</text>
</comment>
<dbReference type="GO" id="GO:0046872">
    <property type="term" value="F:metal ion binding"/>
    <property type="evidence" value="ECO:0007669"/>
    <property type="project" value="UniProtKB-UniRule"/>
</dbReference>
<sequence length="293" mass="32749">MVGIMKMKVDKVPTDELSLSNFAAANKDDFVEDTKHIEVTTGPGRHYIFTLAYSPDVKRGFIGFSLLQRKWAELSLHQDIDVKPFFFNPKNTSEFLCTIILEVDFLSKKNPPKEPFDSEKMARVFLERFSGQAFTEGQLLAFQFEEKKLLTLSVKRLEAADLSALKTGEEPIISPTKMGRCLGDTQIQFEKAEGSQINLIGKARGFDLPYFILSGPPNSGKTALAVQLAKDSGFPFIKICSPEDMVAYSESAKCQTIRKTFDDAYRSSLSCILVDDIEGLLDYGPIGKTNRIE</sequence>
<dbReference type="SUPFAM" id="SSF50692">
    <property type="entry name" value="ADC-like"/>
    <property type="match status" value="1"/>
</dbReference>
<evidence type="ECO:0000313" key="9">
    <source>
        <dbReference type="RefSeq" id="XP_026688274.1"/>
    </source>
</evidence>
<dbReference type="GeneID" id="103522162"/>
<dbReference type="InterPro" id="IPR039812">
    <property type="entry name" value="Vesicle-fus_ATPase"/>
</dbReference>
<organism evidence="8 9">
    <name type="scientific">Diaphorina citri</name>
    <name type="common">Asian citrus psyllid</name>
    <dbReference type="NCBI Taxonomy" id="121845"/>
    <lineage>
        <taxon>Eukaryota</taxon>
        <taxon>Metazoa</taxon>
        <taxon>Ecdysozoa</taxon>
        <taxon>Arthropoda</taxon>
        <taxon>Hexapoda</taxon>
        <taxon>Insecta</taxon>
        <taxon>Pterygota</taxon>
        <taxon>Neoptera</taxon>
        <taxon>Paraneoptera</taxon>
        <taxon>Hemiptera</taxon>
        <taxon>Sternorrhyncha</taxon>
        <taxon>Psylloidea</taxon>
        <taxon>Psyllidae</taxon>
        <taxon>Diaphorininae</taxon>
        <taxon>Diaphorina</taxon>
    </lineage>
</organism>
<dbReference type="SUPFAM" id="SSF54585">
    <property type="entry name" value="Cdc48 domain 2-like"/>
    <property type="match status" value="1"/>
</dbReference>
<dbReference type="InterPro" id="IPR003959">
    <property type="entry name" value="ATPase_AAA_core"/>
</dbReference>
<gene>
    <name evidence="9" type="primary">LOC103522162</name>
</gene>
<keyword evidence="6" id="KW-0479">Metal-binding</keyword>
<dbReference type="Pfam" id="PF02933">
    <property type="entry name" value="CDC48_2"/>
    <property type="match status" value="1"/>
</dbReference>
<keyword evidence="5 6" id="KW-0067">ATP-binding</keyword>
<dbReference type="Pfam" id="PF02359">
    <property type="entry name" value="CDC48_N"/>
    <property type="match status" value="1"/>
</dbReference>
<dbReference type="Proteomes" id="UP000079169">
    <property type="component" value="Unplaced"/>
</dbReference>
<evidence type="ECO:0000256" key="4">
    <source>
        <dbReference type="ARBA" id="ARBA00022741"/>
    </source>
</evidence>
<reference evidence="9" key="1">
    <citation type="submission" date="2025-08" db="UniProtKB">
        <authorList>
            <consortium name="RefSeq"/>
        </authorList>
    </citation>
    <scope>IDENTIFICATION</scope>
</reference>
<protein>
    <recommendedName>
        <fullName evidence="6">Vesicle-fusing ATPase</fullName>
        <ecNumber evidence="6">3.6.4.6</ecNumber>
    </recommendedName>
</protein>
<evidence type="ECO:0000256" key="5">
    <source>
        <dbReference type="ARBA" id="ARBA00022840"/>
    </source>
</evidence>
<dbReference type="InterPro" id="IPR004201">
    <property type="entry name" value="Cdc48_dom2"/>
</dbReference>
<dbReference type="PANTHER" id="PTHR23078:SF3">
    <property type="entry name" value="VESICLE-FUSING ATPASE"/>
    <property type="match status" value="1"/>
</dbReference>
<keyword evidence="6" id="KW-0813">Transport</keyword>
<feature type="domain" description="CDC48 N-terminal subdomain" evidence="7">
    <location>
        <begin position="6"/>
        <end position="87"/>
    </location>
</feature>
<dbReference type="Pfam" id="PF00004">
    <property type="entry name" value="AAA"/>
    <property type="match status" value="1"/>
</dbReference>
<dbReference type="KEGG" id="dci:103522162"/>
<dbReference type="InterPro" id="IPR027417">
    <property type="entry name" value="P-loop_NTPase"/>
</dbReference>
<keyword evidence="8" id="KW-1185">Reference proteome</keyword>
<dbReference type="Gene3D" id="3.10.330.10">
    <property type="match status" value="1"/>
</dbReference>
<evidence type="ECO:0000313" key="8">
    <source>
        <dbReference type="Proteomes" id="UP000079169"/>
    </source>
</evidence>
<dbReference type="STRING" id="121845.A0A3Q0JIQ9"/>
<dbReference type="EC" id="3.6.4.6" evidence="6"/>
<evidence type="ECO:0000256" key="3">
    <source>
        <dbReference type="ARBA" id="ARBA00022490"/>
    </source>
</evidence>
<evidence type="ECO:0000256" key="1">
    <source>
        <dbReference type="ARBA" id="ARBA00004496"/>
    </source>
</evidence>
<keyword evidence="4 6" id="KW-0547">Nucleotide-binding</keyword>
<evidence type="ECO:0000259" key="7">
    <source>
        <dbReference type="SMART" id="SM01073"/>
    </source>
</evidence>
<name>A0A3Q0JIQ9_DIACI</name>
<keyword evidence="6" id="KW-0931">ER-Golgi transport</keyword>
<dbReference type="PANTHER" id="PTHR23078">
    <property type="entry name" value="VESICULAR-FUSION PROTEIN NSF"/>
    <property type="match status" value="1"/>
</dbReference>
<dbReference type="PaxDb" id="121845-A0A3Q0JIQ9"/>
<dbReference type="AlphaFoldDB" id="A0A3Q0JIQ9"/>
<dbReference type="InterPro" id="IPR009010">
    <property type="entry name" value="Asp_de-COase-like_dom_sf"/>
</dbReference>
<comment type="subcellular location">
    <subcellularLocation>
        <location evidence="1 6">Cytoplasm</location>
    </subcellularLocation>
</comment>
<dbReference type="Gene3D" id="2.40.40.20">
    <property type="match status" value="1"/>
</dbReference>
<keyword evidence="3 6" id="KW-0963">Cytoplasm</keyword>
<proteinExistence type="inferred from homology"/>
<dbReference type="GO" id="GO:0035494">
    <property type="term" value="P:SNARE complex disassembly"/>
    <property type="evidence" value="ECO:0007669"/>
    <property type="project" value="InterPro"/>
</dbReference>
<dbReference type="GO" id="GO:0016887">
    <property type="term" value="F:ATP hydrolysis activity"/>
    <property type="evidence" value="ECO:0007669"/>
    <property type="project" value="InterPro"/>
</dbReference>
<dbReference type="GO" id="GO:0005524">
    <property type="term" value="F:ATP binding"/>
    <property type="evidence" value="ECO:0007669"/>
    <property type="project" value="UniProtKB-UniRule"/>
</dbReference>
<comment type="similarity">
    <text evidence="2 6">Belongs to the AAA ATPase family.</text>
</comment>
<comment type="catalytic activity">
    <reaction evidence="6">
        <text>ATP + H2O = ADP + phosphate + H(+)</text>
        <dbReference type="Rhea" id="RHEA:13065"/>
        <dbReference type="ChEBI" id="CHEBI:15377"/>
        <dbReference type="ChEBI" id="CHEBI:15378"/>
        <dbReference type="ChEBI" id="CHEBI:30616"/>
        <dbReference type="ChEBI" id="CHEBI:43474"/>
        <dbReference type="ChEBI" id="CHEBI:456216"/>
        <dbReference type="EC" id="3.6.4.6"/>
    </reaction>
</comment>
<keyword evidence="6" id="KW-0378">Hydrolase</keyword>
<dbReference type="SMART" id="SM01073">
    <property type="entry name" value="CDC48_N"/>
    <property type="match status" value="1"/>
</dbReference>
<dbReference type="Gene3D" id="3.40.50.300">
    <property type="entry name" value="P-loop containing nucleotide triphosphate hydrolases"/>
    <property type="match status" value="1"/>
</dbReference>
<dbReference type="RefSeq" id="XP_026688274.1">
    <property type="nucleotide sequence ID" value="XM_026832473.1"/>
</dbReference>
<evidence type="ECO:0000256" key="6">
    <source>
        <dbReference type="RuleBase" id="RU367045"/>
    </source>
</evidence>
<dbReference type="GO" id="GO:0006891">
    <property type="term" value="P:intra-Golgi vesicle-mediated transport"/>
    <property type="evidence" value="ECO:0007669"/>
    <property type="project" value="TreeGrafter"/>
</dbReference>
<dbReference type="FunFam" id="3.40.50.300:FF:000166">
    <property type="entry name" value="vesicle-fusing ATPase isoform X1"/>
    <property type="match status" value="1"/>
</dbReference>
<dbReference type="FunFam" id="2.40.40.20:FF:000012">
    <property type="entry name" value="Vesicle-fusing ATPase protein"/>
    <property type="match status" value="1"/>
</dbReference>
<accession>A0A3Q0JIQ9</accession>
<evidence type="ECO:0000256" key="2">
    <source>
        <dbReference type="ARBA" id="ARBA00006914"/>
    </source>
</evidence>
<dbReference type="InterPro" id="IPR029067">
    <property type="entry name" value="CDC48_domain_2-like_sf"/>
</dbReference>
<dbReference type="GO" id="GO:0043001">
    <property type="term" value="P:Golgi to plasma membrane protein transport"/>
    <property type="evidence" value="ECO:0007669"/>
    <property type="project" value="TreeGrafter"/>
</dbReference>
<comment type="function">
    <text evidence="6">Required for vesicle-mediated transport. Catalyzes the fusion of transport vesicles within the Golgi cisternae. Is also required for transport from the endoplasmic reticulum to the Golgi stack. Seems to function as a fusion protein required for the delivery of cargo proteins to all compartments of the Golgi stack independent of vesicle origin.</text>
</comment>
<keyword evidence="6" id="KW-0653">Protein transport</keyword>
<dbReference type="GO" id="GO:0005795">
    <property type="term" value="C:Golgi stack"/>
    <property type="evidence" value="ECO:0007669"/>
    <property type="project" value="TreeGrafter"/>
</dbReference>
<keyword evidence="6" id="KW-0460">Magnesium</keyword>